<keyword evidence="5 8" id="KW-1133">Transmembrane helix</keyword>
<accession>A0ABU1ZNB2</accession>
<keyword evidence="7" id="KW-0175">Coiled coil</keyword>
<feature type="domain" description="Peptidase S54 rhomboid" evidence="9">
    <location>
        <begin position="243"/>
        <end position="382"/>
    </location>
</feature>
<dbReference type="PANTHER" id="PTHR43731:SF14">
    <property type="entry name" value="PRESENILIN-ASSOCIATED RHOMBOID-LIKE PROTEIN, MITOCHONDRIAL"/>
    <property type="match status" value="1"/>
</dbReference>
<keyword evidence="6 8" id="KW-0472">Membrane</keyword>
<dbReference type="Pfam" id="PF01694">
    <property type="entry name" value="Rhomboid"/>
    <property type="match status" value="1"/>
</dbReference>
<keyword evidence="4 10" id="KW-0378">Hydrolase</keyword>
<feature type="transmembrane region" description="Helical" evidence="8">
    <location>
        <begin position="395"/>
        <end position="417"/>
    </location>
</feature>
<evidence type="ECO:0000256" key="7">
    <source>
        <dbReference type="SAM" id="Coils"/>
    </source>
</evidence>
<organism evidence="10 11">
    <name type="scientific">Rhodoferax saidenbachensis</name>
    <dbReference type="NCBI Taxonomy" id="1484693"/>
    <lineage>
        <taxon>Bacteria</taxon>
        <taxon>Pseudomonadati</taxon>
        <taxon>Pseudomonadota</taxon>
        <taxon>Betaproteobacteria</taxon>
        <taxon>Burkholderiales</taxon>
        <taxon>Comamonadaceae</taxon>
        <taxon>Rhodoferax</taxon>
    </lineage>
</organism>
<protein>
    <submittedName>
        <fullName evidence="10">Rhomboid protease GluP</fullName>
        <ecNumber evidence="10">3.4.21.105</ecNumber>
    </submittedName>
</protein>
<feature type="coiled-coil region" evidence="7">
    <location>
        <begin position="434"/>
        <end position="461"/>
    </location>
</feature>
<dbReference type="InterPro" id="IPR035952">
    <property type="entry name" value="Rhomboid-like_sf"/>
</dbReference>
<dbReference type="GO" id="GO:0008233">
    <property type="term" value="F:peptidase activity"/>
    <property type="evidence" value="ECO:0007669"/>
    <property type="project" value="UniProtKB-KW"/>
</dbReference>
<dbReference type="SUPFAM" id="SSF144091">
    <property type="entry name" value="Rhomboid-like"/>
    <property type="match status" value="1"/>
</dbReference>
<evidence type="ECO:0000313" key="10">
    <source>
        <dbReference type="EMBL" id="MDR7307041.1"/>
    </source>
</evidence>
<evidence type="ECO:0000256" key="6">
    <source>
        <dbReference type="ARBA" id="ARBA00023136"/>
    </source>
</evidence>
<evidence type="ECO:0000256" key="2">
    <source>
        <dbReference type="ARBA" id="ARBA00009045"/>
    </source>
</evidence>
<dbReference type="InterPro" id="IPR050925">
    <property type="entry name" value="Rhomboid_protease_S54"/>
</dbReference>
<dbReference type="EC" id="3.4.21.105" evidence="10"/>
<dbReference type="GO" id="GO:0006508">
    <property type="term" value="P:proteolysis"/>
    <property type="evidence" value="ECO:0007669"/>
    <property type="project" value="UniProtKB-KW"/>
</dbReference>
<feature type="transmembrane region" description="Helical" evidence="8">
    <location>
        <begin position="310"/>
        <end position="330"/>
    </location>
</feature>
<comment type="similarity">
    <text evidence="2">Belongs to the peptidase S54 family.</text>
</comment>
<proteinExistence type="inferred from homology"/>
<keyword evidence="10" id="KW-0645">Protease</keyword>
<dbReference type="PANTHER" id="PTHR43731">
    <property type="entry name" value="RHOMBOID PROTEASE"/>
    <property type="match status" value="1"/>
</dbReference>
<dbReference type="Proteomes" id="UP001268089">
    <property type="component" value="Unassembled WGS sequence"/>
</dbReference>
<comment type="caution">
    <text evidence="10">The sequence shown here is derived from an EMBL/GenBank/DDBJ whole genome shotgun (WGS) entry which is preliminary data.</text>
</comment>
<feature type="transmembrane region" description="Helical" evidence="8">
    <location>
        <begin position="283"/>
        <end position="304"/>
    </location>
</feature>
<evidence type="ECO:0000256" key="3">
    <source>
        <dbReference type="ARBA" id="ARBA00022692"/>
    </source>
</evidence>
<sequence>MDQQPPYAPQPEHFQASKRSTLNTTRLWLWLGGVIAIAIPSATAKDGINWFVTIFMLAFLGLLDWFLRSQMHKGQAYVSVDALGIGSPAFHGKTKRYAWSDIAEITLTRVHNAPMLQLVLRPSSGHLDKRSFWNGQNPARPALPLSALDEAQHGALLQAIERQRHGQSPHVAPPAVEDQLAQEKEFHARLKALAPIPWLTYGLIAINAAVWLVTLGYGAGFAGTPAELLLGWGGNAASEVQRGEWWRMASALFLHSGFMHVALNMLGLYSAGVTVERIYGHRLFALLYLGSGLMGSALSLHFSAQGGVSVGASGAVFGIMGALLVGFLQHRDKLPKTLGKQTLSGAGFFILFSLGQGFAKPGIDNAAHVGGLLAGCLLAYVLPERLDLEKFVRSYKTRGLLCLAITLGATAGVAGIAPAARVDQRATLDLASGMRAMAEAMQALQDEAQQVEKGALSLRESDTRSRTVFAPRMRQVLAELSKVTLADTDPRKPLLTDAKRMTELLLESLAMESVFPEGSDKPQPADPQRAADISKELTAISEHFVALQASLQNGKKR</sequence>
<feature type="transmembrane region" description="Helical" evidence="8">
    <location>
        <begin position="27"/>
        <end position="44"/>
    </location>
</feature>
<name>A0ABU1ZNB2_9BURK</name>
<dbReference type="Gene3D" id="1.20.1540.10">
    <property type="entry name" value="Rhomboid-like"/>
    <property type="match status" value="1"/>
</dbReference>
<evidence type="ECO:0000256" key="8">
    <source>
        <dbReference type="SAM" id="Phobius"/>
    </source>
</evidence>
<dbReference type="EMBL" id="JAVDXO010000004">
    <property type="protein sequence ID" value="MDR7307041.1"/>
    <property type="molecule type" value="Genomic_DNA"/>
</dbReference>
<evidence type="ECO:0000256" key="4">
    <source>
        <dbReference type="ARBA" id="ARBA00022801"/>
    </source>
</evidence>
<comment type="subcellular location">
    <subcellularLocation>
        <location evidence="1">Membrane</location>
        <topology evidence="1">Multi-pass membrane protein</topology>
    </subcellularLocation>
</comment>
<evidence type="ECO:0000259" key="9">
    <source>
        <dbReference type="Pfam" id="PF01694"/>
    </source>
</evidence>
<feature type="transmembrane region" description="Helical" evidence="8">
    <location>
        <begin position="252"/>
        <end position="271"/>
    </location>
</feature>
<dbReference type="InterPro" id="IPR022764">
    <property type="entry name" value="Peptidase_S54_rhomboid_dom"/>
</dbReference>
<keyword evidence="3 8" id="KW-0812">Transmembrane</keyword>
<feature type="transmembrane region" description="Helical" evidence="8">
    <location>
        <begin position="198"/>
        <end position="219"/>
    </location>
</feature>
<reference evidence="10 11" key="1">
    <citation type="submission" date="2023-07" db="EMBL/GenBank/DDBJ databases">
        <title>Sorghum-associated microbial communities from plants grown in Nebraska, USA.</title>
        <authorList>
            <person name="Schachtman D."/>
        </authorList>
    </citation>
    <scope>NUCLEOTIDE SEQUENCE [LARGE SCALE GENOMIC DNA]</scope>
    <source>
        <strain evidence="10 11">BE308</strain>
    </source>
</reference>
<keyword evidence="11" id="KW-1185">Reference proteome</keyword>
<gene>
    <name evidence="10" type="ORF">J2X15_002327</name>
</gene>
<dbReference type="RefSeq" id="WP_310342890.1">
    <property type="nucleotide sequence ID" value="NZ_JAVDXO010000004.1"/>
</dbReference>
<feature type="transmembrane region" description="Helical" evidence="8">
    <location>
        <begin position="50"/>
        <end position="67"/>
    </location>
</feature>
<evidence type="ECO:0000256" key="1">
    <source>
        <dbReference type="ARBA" id="ARBA00004141"/>
    </source>
</evidence>
<evidence type="ECO:0000313" key="11">
    <source>
        <dbReference type="Proteomes" id="UP001268089"/>
    </source>
</evidence>
<evidence type="ECO:0000256" key="5">
    <source>
        <dbReference type="ARBA" id="ARBA00022989"/>
    </source>
</evidence>